<feature type="non-terminal residue" evidence="2">
    <location>
        <position position="1"/>
    </location>
</feature>
<evidence type="ECO:0000313" key="2">
    <source>
        <dbReference type="EMBL" id="CAK0907217.1"/>
    </source>
</evidence>
<dbReference type="EMBL" id="CAUYUJ010021826">
    <property type="protein sequence ID" value="CAK0907217.1"/>
    <property type="molecule type" value="Genomic_DNA"/>
</dbReference>
<accession>A0ABN9Y7G9</accession>
<evidence type="ECO:0000313" key="3">
    <source>
        <dbReference type="Proteomes" id="UP001189429"/>
    </source>
</evidence>
<feature type="non-terminal residue" evidence="2">
    <location>
        <position position="102"/>
    </location>
</feature>
<reference evidence="2" key="1">
    <citation type="submission" date="2023-10" db="EMBL/GenBank/DDBJ databases">
        <authorList>
            <person name="Chen Y."/>
            <person name="Shah S."/>
            <person name="Dougan E. K."/>
            <person name="Thang M."/>
            <person name="Chan C."/>
        </authorList>
    </citation>
    <scope>NUCLEOTIDE SEQUENCE [LARGE SCALE GENOMIC DNA]</scope>
</reference>
<proteinExistence type="predicted"/>
<evidence type="ECO:0000256" key="1">
    <source>
        <dbReference type="SAM" id="MobiDB-lite"/>
    </source>
</evidence>
<gene>
    <name evidence="2" type="ORF">PCOR1329_LOCUS82309</name>
</gene>
<feature type="compositionally biased region" description="Low complexity" evidence="1">
    <location>
        <begin position="89"/>
        <end position="102"/>
    </location>
</feature>
<organism evidence="2 3">
    <name type="scientific">Prorocentrum cordatum</name>
    <dbReference type="NCBI Taxonomy" id="2364126"/>
    <lineage>
        <taxon>Eukaryota</taxon>
        <taxon>Sar</taxon>
        <taxon>Alveolata</taxon>
        <taxon>Dinophyceae</taxon>
        <taxon>Prorocentrales</taxon>
        <taxon>Prorocentraceae</taxon>
        <taxon>Prorocentrum</taxon>
    </lineage>
</organism>
<protein>
    <submittedName>
        <fullName evidence="2">Uncharacterized protein</fullName>
    </submittedName>
</protein>
<name>A0ABN9Y7G9_9DINO</name>
<dbReference type="Proteomes" id="UP001189429">
    <property type="component" value="Unassembled WGS sequence"/>
</dbReference>
<feature type="compositionally biased region" description="Polar residues" evidence="1">
    <location>
        <begin position="71"/>
        <end position="80"/>
    </location>
</feature>
<feature type="region of interest" description="Disordered" evidence="1">
    <location>
        <begin position="71"/>
        <end position="102"/>
    </location>
</feature>
<keyword evidence="3" id="KW-1185">Reference proteome</keyword>
<sequence>DGAPEGPAGARPGLAAEHAMVEVGGEGENYIPRQAASARPGRRRWPAAAGTVTRLSVEALSKVEQANVTSRAFPEMTSTEPVIPRPTSGAVGAGAIAAAPSR</sequence>
<comment type="caution">
    <text evidence="2">The sequence shown here is derived from an EMBL/GenBank/DDBJ whole genome shotgun (WGS) entry which is preliminary data.</text>
</comment>